<evidence type="ECO:0000313" key="2">
    <source>
        <dbReference type="EMBL" id="KAK5989253.1"/>
    </source>
</evidence>
<keyword evidence="1" id="KW-1133">Transmembrane helix</keyword>
<keyword evidence="1" id="KW-0812">Transmembrane</keyword>
<evidence type="ECO:0000256" key="1">
    <source>
        <dbReference type="SAM" id="Phobius"/>
    </source>
</evidence>
<keyword evidence="1" id="KW-0472">Membrane</keyword>
<accession>A0ABR0SAU2</accession>
<name>A0ABR0SAU2_9HYPO</name>
<feature type="transmembrane region" description="Helical" evidence="1">
    <location>
        <begin position="86"/>
        <end position="106"/>
    </location>
</feature>
<feature type="transmembrane region" description="Helical" evidence="1">
    <location>
        <begin position="126"/>
        <end position="149"/>
    </location>
</feature>
<sequence length="197" mass="22073">MLRCLDALVSCMAWLEGRIARLALHLLETEKGGIMLAWTLFFAALWFCMLTDIFDDFVSWGERVAGEAGELASPARANKFRDDLNLLFRINLIIGIVIVMVAYPQLSDGRFRVLDGMIKGLAIGGIFLITILGVISGCLGLLMVFTAYINKLRLGFGMHSVVLSMATLYMLLATVMLLTSFGPFRTRWLAWSRNERR</sequence>
<proteinExistence type="predicted"/>
<dbReference type="Proteomes" id="UP001338125">
    <property type="component" value="Unassembled WGS sequence"/>
</dbReference>
<feature type="transmembrane region" description="Helical" evidence="1">
    <location>
        <begin position="161"/>
        <end position="184"/>
    </location>
</feature>
<protein>
    <submittedName>
        <fullName evidence="2">Uncharacterized protein</fullName>
    </submittedName>
</protein>
<feature type="transmembrane region" description="Helical" evidence="1">
    <location>
        <begin position="34"/>
        <end position="54"/>
    </location>
</feature>
<keyword evidence="3" id="KW-1185">Reference proteome</keyword>
<dbReference type="EMBL" id="JAVFKD010000015">
    <property type="protein sequence ID" value="KAK5989253.1"/>
    <property type="molecule type" value="Genomic_DNA"/>
</dbReference>
<comment type="caution">
    <text evidence="2">The sequence shown here is derived from an EMBL/GenBank/DDBJ whole genome shotgun (WGS) entry which is preliminary data.</text>
</comment>
<reference evidence="2 3" key="1">
    <citation type="submission" date="2024-01" db="EMBL/GenBank/DDBJ databases">
        <title>Complete genome of Cladobotryum mycophilum ATHUM6906.</title>
        <authorList>
            <person name="Christinaki A.C."/>
            <person name="Myridakis A.I."/>
            <person name="Kouvelis V.N."/>
        </authorList>
    </citation>
    <scope>NUCLEOTIDE SEQUENCE [LARGE SCALE GENOMIC DNA]</scope>
    <source>
        <strain evidence="2 3">ATHUM6906</strain>
    </source>
</reference>
<organism evidence="2 3">
    <name type="scientific">Cladobotryum mycophilum</name>
    <dbReference type="NCBI Taxonomy" id="491253"/>
    <lineage>
        <taxon>Eukaryota</taxon>
        <taxon>Fungi</taxon>
        <taxon>Dikarya</taxon>
        <taxon>Ascomycota</taxon>
        <taxon>Pezizomycotina</taxon>
        <taxon>Sordariomycetes</taxon>
        <taxon>Hypocreomycetidae</taxon>
        <taxon>Hypocreales</taxon>
        <taxon>Hypocreaceae</taxon>
        <taxon>Cladobotryum</taxon>
    </lineage>
</organism>
<evidence type="ECO:0000313" key="3">
    <source>
        <dbReference type="Proteomes" id="UP001338125"/>
    </source>
</evidence>
<gene>
    <name evidence="2" type="ORF">PT974_10759</name>
</gene>